<sequence length="342" mass="38065">MENNKKRSDKHKQTKKKNKKPVVISIVVILLLIVSSVFGAGYYYLSKINNSKISKSNEDLGINNEAQKRIEQEDPNKDTVNIALFGVDRREKNEASRSDSIMIATIDKKHKKIKLSSVMRDTYVNVPGHGMTKITHAYAYGGAQLAIKTLNENFQLNIKDYATVDFFSLEKIIDSMGGVTIDVKKEEIPLINQNMIETAGIEKKSIQTVTKPGTLNLNGMQAVAYSRIRYVGNGDYERTERQRKVLAALFGKIQAAGVAKYPSIVSTLLPYTETSISNLDLVSMGTGVLTSGTKTLDQERFPVDGYCDGKMIGGVYYLVADLKATTDQMHKYIFDDIKPTAK</sequence>
<keyword evidence="2" id="KW-1133">Transmembrane helix</keyword>
<dbReference type="EMBL" id="JAESWC010000018">
    <property type="protein sequence ID" value="MBL4938147.1"/>
    <property type="molecule type" value="Genomic_DNA"/>
</dbReference>
<dbReference type="Gene3D" id="3.40.630.190">
    <property type="entry name" value="LCP protein"/>
    <property type="match status" value="1"/>
</dbReference>
<dbReference type="RefSeq" id="WP_202750873.1">
    <property type="nucleotide sequence ID" value="NZ_JAESWC010000018.1"/>
</dbReference>
<feature type="domain" description="Cell envelope-related transcriptional attenuator" evidence="3">
    <location>
        <begin position="97"/>
        <end position="254"/>
    </location>
</feature>
<gene>
    <name evidence="4" type="ORF">JK636_20750</name>
</gene>
<dbReference type="NCBIfam" id="TIGR00350">
    <property type="entry name" value="lytR_cpsA_psr"/>
    <property type="match status" value="1"/>
</dbReference>
<reference evidence="4 5" key="1">
    <citation type="submission" date="2021-01" db="EMBL/GenBank/DDBJ databases">
        <title>Genome public.</title>
        <authorList>
            <person name="Liu C."/>
            <person name="Sun Q."/>
        </authorList>
    </citation>
    <scope>NUCLEOTIDE SEQUENCE [LARGE SCALE GENOMIC DNA]</scope>
    <source>
        <strain evidence="4 5">YIM B02515</strain>
    </source>
</reference>
<dbReference type="InterPro" id="IPR004474">
    <property type="entry name" value="LytR_CpsA_psr"/>
</dbReference>
<evidence type="ECO:0000313" key="5">
    <source>
        <dbReference type="Proteomes" id="UP000632377"/>
    </source>
</evidence>
<dbReference type="PANTHER" id="PTHR33392">
    <property type="entry name" value="POLYISOPRENYL-TEICHOIC ACID--PEPTIDOGLYCAN TEICHOIC ACID TRANSFERASE TAGU"/>
    <property type="match status" value="1"/>
</dbReference>
<evidence type="ECO:0000256" key="1">
    <source>
        <dbReference type="ARBA" id="ARBA00006068"/>
    </source>
</evidence>
<keyword evidence="2" id="KW-0472">Membrane</keyword>
<evidence type="ECO:0000259" key="3">
    <source>
        <dbReference type="Pfam" id="PF03816"/>
    </source>
</evidence>
<organism evidence="4 5">
    <name type="scientific">Clostridium rhizosphaerae</name>
    <dbReference type="NCBI Taxonomy" id="2803861"/>
    <lineage>
        <taxon>Bacteria</taxon>
        <taxon>Bacillati</taxon>
        <taxon>Bacillota</taxon>
        <taxon>Clostridia</taxon>
        <taxon>Eubacteriales</taxon>
        <taxon>Clostridiaceae</taxon>
        <taxon>Clostridium</taxon>
    </lineage>
</organism>
<keyword evidence="2" id="KW-0812">Transmembrane</keyword>
<comment type="caution">
    <text evidence="4">The sequence shown here is derived from an EMBL/GenBank/DDBJ whole genome shotgun (WGS) entry which is preliminary data.</text>
</comment>
<accession>A0ABS1TFK3</accession>
<dbReference type="Pfam" id="PF03816">
    <property type="entry name" value="LytR_cpsA_psr"/>
    <property type="match status" value="1"/>
</dbReference>
<proteinExistence type="inferred from homology"/>
<keyword evidence="5" id="KW-1185">Reference proteome</keyword>
<dbReference type="InterPro" id="IPR050922">
    <property type="entry name" value="LytR/CpsA/Psr_CW_biosynth"/>
</dbReference>
<dbReference type="Proteomes" id="UP000632377">
    <property type="component" value="Unassembled WGS sequence"/>
</dbReference>
<protein>
    <submittedName>
        <fullName evidence="4">LCP family protein</fullName>
    </submittedName>
</protein>
<name>A0ABS1TFK3_9CLOT</name>
<evidence type="ECO:0000313" key="4">
    <source>
        <dbReference type="EMBL" id="MBL4938147.1"/>
    </source>
</evidence>
<feature type="transmembrane region" description="Helical" evidence="2">
    <location>
        <begin position="21"/>
        <end position="45"/>
    </location>
</feature>
<evidence type="ECO:0000256" key="2">
    <source>
        <dbReference type="SAM" id="Phobius"/>
    </source>
</evidence>
<dbReference type="PANTHER" id="PTHR33392:SF6">
    <property type="entry name" value="POLYISOPRENYL-TEICHOIC ACID--PEPTIDOGLYCAN TEICHOIC ACID TRANSFERASE TAGU"/>
    <property type="match status" value="1"/>
</dbReference>
<comment type="similarity">
    <text evidence="1">Belongs to the LytR/CpsA/Psr (LCP) family.</text>
</comment>